<dbReference type="InterPro" id="IPR043504">
    <property type="entry name" value="Peptidase_S1_PA_chymotrypsin"/>
</dbReference>
<keyword evidence="1" id="KW-1015">Disulfide bond</keyword>
<dbReference type="SMART" id="SM00020">
    <property type="entry name" value="Tryp_SPc"/>
    <property type="match status" value="2"/>
</dbReference>
<dbReference type="OMA" id="QTTSHMC"/>
<feature type="domain" description="Peptidase S1" evidence="4">
    <location>
        <begin position="33"/>
        <end position="346"/>
    </location>
</feature>
<accession>A0A1D2N2V4</accession>
<dbReference type="InterPro" id="IPR001254">
    <property type="entry name" value="Trypsin_dom"/>
</dbReference>
<dbReference type="PROSITE" id="PS00134">
    <property type="entry name" value="TRYPSIN_HIS"/>
    <property type="match status" value="2"/>
</dbReference>
<proteinExistence type="predicted"/>
<dbReference type="PRINTS" id="PR00722">
    <property type="entry name" value="CHYMOTRYPSIN"/>
</dbReference>
<organism evidence="5 6">
    <name type="scientific">Orchesella cincta</name>
    <name type="common">Springtail</name>
    <name type="synonym">Podura cincta</name>
    <dbReference type="NCBI Taxonomy" id="48709"/>
    <lineage>
        <taxon>Eukaryota</taxon>
        <taxon>Metazoa</taxon>
        <taxon>Ecdysozoa</taxon>
        <taxon>Arthropoda</taxon>
        <taxon>Hexapoda</taxon>
        <taxon>Collembola</taxon>
        <taxon>Entomobryomorpha</taxon>
        <taxon>Entomobryoidea</taxon>
        <taxon>Orchesellidae</taxon>
        <taxon>Orchesellinae</taxon>
        <taxon>Orchesella</taxon>
    </lineage>
</organism>
<dbReference type="PROSITE" id="PS00135">
    <property type="entry name" value="TRYPSIN_SER"/>
    <property type="match status" value="1"/>
</dbReference>
<evidence type="ECO:0000313" key="5">
    <source>
        <dbReference type="EMBL" id="ODM99384.1"/>
    </source>
</evidence>
<dbReference type="Proteomes" id="UP000094527">
    <property type="component" value="Unassembled WGS sequence"/>
</dbReference>
<evidence type="ECO:0000256" key="2">
    <source>
        <dbReference type="RuleBase" id="RU363034"/>
    </source>
</evidence>
<keyword evidence="6" id="KW-1185">Reference proteome</keyword>
<dbReference type="PROSITE" id="PS50240">
    <property type="entry name" value="TRYPSIN_DOM"/>
    <property type="match status" value="2"/>
</dbReference>
<dbReference type="InterPro" id="IPR018114">
    <property type="entry name" value="TRYPSIN_HIS"/>
</dbReference>
<evidence type="ECO:0000313" key="6">
    <source>
        <dbReference type="Proteomes" id="UP000094527"/>
    </source>
</evidence>
<dbReference type="PANTHER" id="PTHR24252">
    <property type="entry name" value="ACROSIN-RELATED"/>
    <property type="match status" value="1"/>
</dbReference>
<keyword evidence="3" id="KW-0732">Signal</keyword>
<dbReference type="EMBL" id="LJIJ01000284">
    <property type="protein sequence ID" value="ODM99384.1"/>
    <property type="molecule type" value="Genomic_DNA"/>
</dbReference>
<gene>
    <name evidence="5" type="ORF">Ocin01_07292</name>
</gene>
<dbReference type="PANTHER" id="PTHR24252:SF7">
    <property type="entry name" value="HYALIN"/>
    <property type="match status" value="1"/>
</dbReference>
<dbReference type="Pfam" id="PF00089">
    <property type="entry name" value="Trypsin"/>
    <property type="match status" value="2"/>
</dbReference>
<dbReference type="STRING" id="48709.A0A1D2N2V4"/>
<feature type="chain" id="PRO_5008904942" evidence="3">
    <location>
        <begin position="19"/>
        <end position="488"/>
    </location>
</feature>
<dbReference type="SUPFAM" id="SSF50494">
    <property type="entry name" value="Trypsin-like serine proteases"/>
    <property type="match status" value="2"/>
</dbReference>
<dbReference type="CDD" id="cd00190">
    <property type="entry name" value="Tryp_SPc"/>
    <property type="match status" value="2"/>
</dbReference>
<protein>
    <submittedName>
        <fullName evidence="5">Trypsin-1</fullName>
    </submittedName>
</protein>
<evidence type="ECO:0000259" key="4">
    <source>
        <dbReference type="PROSITE" id="PS50240"/>
    </source>
</evidence>
<keyword evidence="2" id="KW-0378">Hydrolase</keyword>
<dbReference type="Gene3D" id="2.40.10.10">
    <property type="entry name" value="Trypsin-like serine proteases"/>
    <property type="match status" value="4"/>
</dbReference>
<dbReference type="GO" id="GO:0006508">
    <property type="term" value="P:proteolysis"/>
    <property type="evidence" value="ECO:0007669"/>
    <property type="project" value="UniProtKB-KW"/>
</dbReference>
<feature type="domain" description="Peptidase S1" evidence="4">
    <location>
        <begin position="342"/>
        <end position="488"/>
    </location>
</feature>
<dbReference type="OrthoDB" id="60866at2759"/>
<evidence type="ECO:0000256" key="3">
    <source>
        <dbReference type="SAM" id="SignalP"/>
    </source>
</evidence>
<sequence>MKHSTIFVTLSLLAIGNALPRLQAYRDQSHTLIVGGVPAEQGDVPYQLELRYDGQHHCGASIIEVQGVIVGLTAAHCTPSFADIDLFTLVAGEVSLSDETGIEQTRKVSRIVNHAEFDELTYLNDIALLFIDEPYELNENISPIPLPEAGQETGGNLLVSGWGRLSYQGSSPDNLQKVEIPVVDSAACQEAYDELGDEIFESFLCAGYLGEGGRDACQGDSGGPAKSLDGEYLAGVVSWGEAVTPKSDTLEDNQERIIGGDAATDGEIRYQLSLRYRKFHHCGASLIQVDDVILAITAAHCTDGFEPEDFTLVAGDIRLSDRSGHEQVRNVTRIVNHEEWDPDTISYDIGLLFINEPFKFNTWIGPVPLPEQGAETTGNGIVSGWGIYNYQGFYNDNLTKLEVPIVDDELCKKAYVPLDYEYFDHFLCAGWLGIGAFKDSCKGDSGGPLVSIEGNYLAGIVSWSEANIINDLYMTNVFIPKSHILLTG</sequence>
<dbReference type="InterPro" id="IPR033116">
    <property type="entry name" value="TRYPSIN_SER"/>
</dbReference>
<name>A0A1D2N2V4_ORCCI</name>
<dbReference type="FunFam" id="2.40.10.10:FF:000068">
    <property type="entry name" value="transmembrane protease serine 2"/>
    <property type="match status" value="2"/>
</dbReference>
<evidence type="ECO:0000256" key="1">
    <source>
        <dbReference type="ARBA" id="ARBA00023157"/>
    </source>
</evidence>
<feature type="signal peptide" evidence="3">
    <location>
        <begin position="1"/>
        <end position="18"/>
    </location>
</feature>
<reference evidence="5 6" key="1">
    <citation type="journal article" date="2016" name="Genome Biol. Evol.">
        <title>Gene Family Evolution Reflects Adaptation to Soil Environmental Stressors in the Genome of the Collembolan Orchesella cincta.</title>
        <authorList>
            <person name="Faddeeva-Vakhrusheva A."/>
            <person name="Derks M.F."/>
            <person name="Anvar S.Y."/>
            <person name="Agamennone V."/>
            <person name="Suring W."/>
            <person name="Smit S."/>
            <person name="van Straalen N.M."/>
            <person name="Roelofs D."/>
        </authorList>
    </citation>
    <scope>NUCLEOTIDE SEQUENCE [LARGE SCALE GENOMIC DNA]</scope>
    <source>
        <tissue evidence="5">Mixed pool</tissue>
    </source>
</reference>
<keyword evidence="2" id="KW-0720">Serine protease</keyword>
<keyword evidence="2" id="KW-0645">Protease</keyword>
<dbReference type="InterPro" id="IPR001314">
    <property type="entry name" value="Peptidase_S1A"/>
</dbReference>
<dbReference type="GO" id="GO:0004252">
    <property type="term" value="F:serine-type endopeptidase activity"/>
    <property type="evidence" value="ECO:0007669"/>
    <property type="project" value="InterPro"/>
</dbReference>
<comment type="caution">
    <text evidence="5">The sequence shown here is derived from an EMBL/GenBank/DDBJ whole genome shotgun (WGS) entry which is preliminary data.</text>
</comment>
<dbReference type="InterPro" id="IPR009003">
    <property type="entry name" value="Peptidase_S1_PA"/>
</dbReference>
<dbReference type="AlphaFoldDB" id="A0A1D2N2V4"/>